<proteinExistence type="predicted"/>
<sequence>MGANGSGKTTLVRALLGLVPHRGQISLFGTPQQRFRDWAKVGYVPQRSATSLQGATVREVVASGRLAQRRPLLPARARDRRLVQQCIERVGLGDQAGLELGELSGGQQQRALIARALASEPRLMVLDEPMAGVDLPTQAELTGVLDGLKRQGMAMLVVLHDLGPLDRMMDRAWVLRNGRLVHDGAPRSAGHDHHDPHCEEPGREPELSLVDGAVEREWQR</sequence>
<keyword evidence="3 6" id="KW-0067">ATP-binding</keyword>
<dbReference type="EMBL" id="NMVQ01000046">
    <property type="protein sequence ID" value="OYO17324.1"/>
    <property type="molecule type" value="Genomic_DNA"/>
</dbReference>
<dbReference type="Pfam" id="PF00005">
    <property type="entry name" value="ABC_tran"/>
    <property type="match status" value="1"/>
</dbReference>
<evidence type="ECO:0000256" key="1">
    <source>
        <dbReference type="ARBA" id="ARBA00022448"/>
    </source>
</evidence>
<dbReference type="Gene3D" id="3.40.50.300">
    <property type="entry name" value="P-loop containing nucleotide triphosphate hydrolases"/>
    <property type="match status" value="1"/>
</dbReference>
<dbReference type="InterPro" id="IPR027417">
    <property type="entry name" value="P-loop_NTPase"/>
</dbReference>
<dbReference type="GO" id="GO:0005524">
    <property type="term" value="F:ATP binding"/>
    <property type="evidence" value="ECO:0007669"/>
    <property type="project" value="UniProtKB-KW"/>
</dbReference>
<dbReference type="PANTHER" id="PTHR42734">
    <property type="entry name" value="METAL TRANSPORT SYSTEM ATP-BINDING PROTEIN TM_0124-RELATED"/>
    <property type="match status" value="1"/>
</dbReference>
<evidence type="ECO:0000313" key="6">
    <source>
        <dbReference type="EMBL" id="OYO17324.1"/>
    </source>
</evidence>
<accession>A0A255GVR4</accession>
<dbReference type="InterPro" id="IPR050153">
    <property type="entry name" value="Metal_Ion_Import_ABC"/>
</dbReference>
<evidence type="ECO:0000256" key="3">
    <source>
        <dbReference type="ARBA" id="ARBA00022840"/>
    </source>
</evidence>
<dbReference type="InterPro" id="IPR003593">
    <property type="entry name" value="AAA+_ATPase"/>
</dbReference>
<dbReference type="AlphaFoldDB" id="A0A255GVR4"/>
<feature type="compositionally biased region" description="Basic and acidic residues" evidence="4">
    <location>
        <begin position="184"/>
        <end position="206"/>
    </location>
</feature>
<keyword evidence="1" id="KW-0813">Transport</keyword>
<name>A0A255GVR4_9ACTN</name>
<evidence type="ECO:0000313" key="7">
    <source>
        <dbReference type="Proteomes" id="UP000216311"/>
    </source>
</evidence>
<organism evidence="6 7">
    <name type="scientific">Enemella dayhoffiae</name>
    <dbReference type="NCBI Taxonomy" id="2016507"/>
    <lineage>
        <taxon>Bacteria</taxon>
        <taxon>Bacillati</taxon>
        <taxon>Actinomycetota</taxon>
        <taxon>Actinomycetes</taxon>
        <taxon>Propionibacteriales</taxon>
        <taxon>Propionibacteriaceae</taxon>
        <taxon>Enemella</taxon>
    </lineage>
</organism>
<evidence type="ECO:0000256" key="2">
    <source>
        <dbReference type="ARBA" id="ARBA00022741"/>
    </source>
</evidence>
<keyword evidence="2" id="KW-0547">Nucleotide-binding</keyword>
<feature type="region of interest" description="Disordered" evidence="4">
    <location>
        <begin position="184"/>
        <end position="220"/>
    </location>
</feature>
<keyword evidence="7" id="KW-1185">Reference proteome</keyword>
<dbReference type="SMART" id="SM00382">
    <property type="entry name" value="AAA"/>
    <property type="match status" value="1"/>
</dbReference>
<evidence type="ECO:0000259" key="5">
    <source>
        <dbReference type="PROSITE" id="PS50893"/>
    </source>
</evidence>
<protein>
    <submittedName>
        <fullName evidence="6">ABC transporter ATP-binding protein</fullName>
    </submittedName>
</protein>
<dbReference type="SUPFAM" id="SSF52540">
    <property type="entry name" value="P-loop containing nucleoside triphosphate hydrolases"/>
    <property type="match status" value="1"/>
</dbReference>
<comment type="caution">
    <text evidence="6">The sequence shown here is derived from an EMBL/GenBank/DDBJ whole genome shotgun (WGS) entry which is preliminary data.</text>
</comment>
<dbReference type="InterPro" id="IPR017871">
    <property type="entry name" value="ABC_transporter-like_CS"/>
</dbReference>
<dbReference type="PROSITE" id="PS50893">
    <property type="entry name" value="ABC_TRANSPORTER_2"/>
    <property type="match status" value="1"/>
</dbReference>
<dbReference type="OrthoDB" id="5296765at2"/>
<reference evidence="6 7" key="1">
    <citation type="submission" date="2017-07" db="EMBL/GenBank/DDBJ databases">
        <title>Draft whole genome sequences of clinical Proprionibacteriaceae strains.</title>
        <authorList>
            <person name="Bernier A.-M."/>
            <person name="Bernard K."/>
            <person name="Domingo M.-C."/>
        </authorList>
    </citation>
    <scope>NUCLEOTIDE SEQUENCE [LARGE SCALE GENOMIC DNA]</scope>
    <source>
        <strain evidence="6 7">NML 130396</strain>
    </source>
</reference>
<dbReference type="InterPro" id="IPR003439">
    <property type="entry name" value="ABC_transporter-like_ATP-bd"/>
</dbReference>
<dbReference type="GO" id="GO:0016887">
    <property type="term" value="F:ATP hydrolysis activity"/>
    <property type="evidence" value="ECO:0007669"/>
    <property type="project" value="InterPro"/>
</dbReference>
<feature type="domain" description="ABC transporter" evidence="5">
    <location>
        <begin position="1"/>
        <end position="202"/>
    </location>
</feature>
<gene>
    <name evidence="6" type="ORF">CGZ93_16800</name>
</gene>
<dbReference type="PROSITE" id="PS00211">
    <property type="entry name" value="ABC_TRANSPORTER_1"/>
    <property type="match status" value="1"/>
</dbReference>
<dbReference type="Proteomes" id="UP000216311">
    <property type="component" value="Unassembled WGS sequence"/>
</dbReference>
<evidence type="ECO:0000256" key="4">
    <source>
        <dbReference type="SAM" id="MobiDB-lite"/>
    </source>
</evidence>